<dbReference type="RefSeq" id="XP_014474278.1">
    <property type="nucleotide sequence ID" value="XM_014618792.1"/>
</dbReference>
<feature type="domain" description="U3 small nucleolar RNA-associated protein 6 homolog C-terminal" evidence="8">
    <location>
        <begin position="312"/>
        <end position="577"/>
    </location>
</feature>
<evidence type="ECO:0000259" key="8">
    <source>
        <dbReference type="Pfam" id="PF24892"/>
    </source>
</evidence>
<proteinExistence type="inferred from homology"/>
<comment type="similarity">
    <text evidence="2">Belongs to the UTP6 family.</text>
</comment>
<evidence type="ECO:0000256" key="5">
    <source>
        <dbReference type="ARBA" id="ARBA00023242"/>
    </source>
</evidence>
<evidence type="ECO:0000256" key="6">
    <source>
        <dbReference type="SAM" id="MobiDB-lite"/>
    </source>
</evidence>
<dbReference type="PANTHER" id="PTHR23271">
    <property type="entry name" value="HEPATOCELLULAR CARCINOMA-ASSOCIATED ANTIGEN 66"/>
    <property type="match status" value="1"/>
</dbReference>
<dbReference type="InterPro" id="IPR003107">
    <property type="entry name" value="HAT"/>
</dbReference>
<accession>A0A6P3X8S6</accession>
<protein>
    <submittedName>
        <fullName evidence="10 11">U3 small nucleolar RNA-associated protein 6 homolog</fullName>
    </submittedName>
</protein>
<keyword evidence="5" id="KW-0539">Nucleus</keyword>
<dbReference type="OrthoDB" id="28112at2759"/>
<dbReference type="GO" id="GO:0030515">
    <property type="term" value="F:snoRNA binding"/>
    <property type="evidence" value="ECO:0007669"/>
    <property type="project" value="InterPro"/>
</dbReference>
<dbReference type="Pfam" id="PF08640">
    <property type="entry name" value="U3_assoc_6"/>
    <property type="match status" value="1"/>
</dbReference>
<dbReference type="Proteomes" id="UP000515204">
    <property type="component" value="Unplaced"/>
</dbReference>
<reference evidence="10 11" key="1">
    <citation type="submission" date="2025-04" db="UniProtKB">
        <authorList>
            <consortium name="RefSeq"/>
        </authorList>
    </citation>
    <scope>IDENTIFICATION</scope>
</reference>
<dbReference type="PANTHER" id="PTHR23271:SF1">
    <property type="entry name" value="U3 SMALL NUCLEOLAR RNA-ASSOCIATED PROTEIN 6 HOMOLOG"/>
    <property type="match status" value="1"/>
</dbReference>
<keyword evidence="4" id="KW-0677">Repeat</keyword>
<keyword evidence="9" id="KW-1185">Reference proteome</keyword>
<dbReference type="Gene3D" id="1.25.40.10">
    <property type="entry name" value="Tetratricopeptide repeat domain"/>
    <property type="match status" value="3"/>
</dbReference>
<dbReference type="GeneID" id="106744220"/>
<name>A0A6P3X8S6_DINQU</name>
<evidence type="ECO:0000256" key="2">
    <source>
        <dbReference type="ARBA" id="ARBA00010734"/>
    </source>
</evidence>
<sequence length="601" mass="70505">MVEFAEKRYEDTLPELEQMERIKLFEKNEIRAIAKKLKEFECKIQRHTKCKEDYVEYIHYEMDLLKLIKQRRDKYGITQKKSDIDFAIANRMNNLYKDAIFKFQDIRFWIAYIKFCKHVHFHSNISHLISRMLQVHRDEPKCWQVAACWELDENNNKQNARQFLLRGLHIHPDSQLLYIEAFRLELNDHVSASNNAENAENQEDNSASTVDDNEMPLPLRRAYVIYQQAVERVNDIKFIIKLLAITEEYDNTEKLQKKIISDMIREYAHEALMWDKMADRELQGLVQPGLTDTPMELDNSEQASLRDRITACNKVYQTAVKKIKTEEMWSLYIKRLLDINKDLQSLPNFKRKLLRTALAQAHQAKKLKEEYYSDWIKMLSAETGDENAQKRLNQVLCGATDAVPNSVNLWQERVRHLLLSGQEEEAAAIYPKVTEILGEKALPLWRMRILHVQTKNSEKTEEAFQAALQAHPLIARDIKSTYIEWLVLTKSIRAARKAYDGLCMQPPFSLRFHRKMASLEVMQPDVSVRHARRPHELATHQFGSTDTSVWIDHIKFETKYGDAKKIGEIHARALKNLERSLTYSFITDYALITSKPDSMNS</sequence>
<feature type="compositionally biased region" description="Low complexity" evidence="6">
    <location>
        <begin position="193"/>
        <end position="208"/>
    </location>
</feature>
<evidence type="ECO:0000313" key="10">
    <source>
        <dbReference type="RefSeq" id="XP_014474278.1"/>
    </source>
</evidence>
<dbReference type="Pfam" id="PF24892">
    <property type="entry name" value="UTP6_C"/>
    <property type="match status" value="1"/>
</dbReference>
<dbReference type="AlphaFoldDB" id="A0A6P3X8S6"/>
<dbReference type="RefSeq" id="XP_014474279.1">
    <property type="nucleotide sequence ID" value="XM_014618793.1"/>
</dbReference>
<comment type="subcellular location">
    <subcellularLocation>
        <location evidence="1">Nucleus</location>
        <location evidence="1">Nucleolus</location>
    </subcellularLocation>
</comment>
<dbReference type="GO" id="GO:0000462">
    <property type="term" value="P:maturation of SSU-rRNA from tricistronic rRNA transcript (SSU-rRNA, 5.8S rRNA, LSU-rRNA)"/>
    <property type="evidence" value="ECO:0007669"/>
    <property type="project" value="InterPro"/>
</dbReference>
<dbReference type="InterPro" id="IPR013949">
    <property type="entry name" value="Utp6"/>
</dbReference>
<evidence type="ECO:0000256" key="3">
    <source>
        <dbReference type="ARBA" id="ARBA00022552"/>
    </source>
</evidence>
<dbReference type="InterPro" id="IPR055347">
    <property type="entry name" value="UTP6_N"/>
</dbReference>
<feature type="region of interest" description="Disordered" evidence="6">
    <location>
        <begin position="193"/>
        <end position="213"/>
    </location>
</feature>
<dbReference type="SMART" id="SM00386">
    <property type="entry name" value="HAT"/>
    <property type="match status" value="9"/>
</dbReference>
<keyword evidence="3" id="KW-0698">rRNA processing</keyword>
<evidence type="ECO:0000313" key="11">
    <source>
        <dbReference type="RefSeq" id="XP_014474279.1"/>
    </source>
</evidence>
<dbReference type="KEGG" id="dqu:106744220"/>
<organism evidence="9 11">
    <name type="scientific">Dinoponera quadriceps</name>
    <name type="common">South American ant</name>
    <dbReference type="NCBI Taxonomy" id="609295"/>
    <lineage>
        <taxon>Eukaryota</taxon>
        <taxon>Metazoa</taxon>
        <taxon>Ecdysozoa</taxon>
        <taxon>Arthropoda</taxon>
        <taxon>Hexapoda</taxon>
        <taxon>Insecta</taxon>
        <taxon>Pterygota</taxon>
        <taxon>Neoptera</taxon>
        <taxon>Endopterygota</taxon>
        <taxon>Hymenoptera</taxon>
        <taxon>Apocrita</taxon>
        <taxon>Aculeata</taxon>
        <taxon>Formicoidea</taxon>
        <taxon>Formicidae</taxon>
        <taxon>Ponerinae</taxon>
        <taxon>Ponerini</taxon>
        <taxon>Dinoponera</taxon>
    </lineage>
</organism>
<dbReference type="SUPFAM" id="SSF48452">
    <property type="entry name" value="TPR-like"/>
    <property type="match status" value="1"/>
</dbReference>
<evidence type="ECO:0000259" key="7">
    <source>
        <dbReference type="Pfam" id="PF08640"/>
    </source>
</evidence>
<dbReference type="GO" id="GO:0032040">
    <property type="term" value="C:small-subunit processome"/>
    <property type="evidence" value="ECO:0007669"/>
    <property type="project" value="TreeGrafter"/>
</dbReference>
<dbReference type="GO" id="GO:0034388">
    <property type="term" value="C:Pwp2p-containing subcomplex of 90S preribosome"/>
    <property type="evidence" value="ECO:0007669"/>
    <property type="project" value="TreeGrafter"/>
</dbReference>
<evidence type="ECO:0000256" key="4">
    <source>
        <dbReference type="ARBA" id="ARBA00022737"/>
    </source>
</evidence>
<evidence type="ECO:0000313" key="9">
    <source>
        <dbReference type="Proteomes" id="UP000515204"/>
    </source>
</evidence>
<evidence type="ECO:0000256" key="1">
    <source>
        <dbReference type="ARBA" id="ARBA00004604"/>
    </source>
</evidence>
<feature type="domain" description="U3 small nucleolar RNA-associated protein 6 N-terminal" evidence="7">
    <location>
        <begin position="10"/>
        <end position="91"/>
    </location>
</feature>
<gene>
    <name evidence="10 11" type="primary">LOC106744220</name>
</gene>
<dbReference type="InterPro" id="IPR056907">
    <property type="entry name" value="UTP6_C"/>
</dbReference>
<dbReference type="InterPro" id="IPR011990">
    <property type="entry name" value="TPR-like_helical_dom_sf"/>
</dbReference>